<gene>
    <name evidence="2" type="ORF">V8G54_001592</name>
</gene>
<feature type="region of interest" description="Disordered" evidence="1">
    <location>
        <begin position="1"/>
        <end position="30"/>
    </location>
</feature>
<proteinExistence type="predicted"/>
<name>A0AAQ3PAN8_VIGMU</name>
<evidence type="ECO:0000313" key="3">
    <source>
        <dbReference type="Proteomes" id="UP001374535"/>
    </source>
</evidence>
<dbReference type="AlphaFoldDB" id="A0AAQ3PAN8"/>
<dbReference type="EMBL" id="CP144700">
    <property type="protein sequence ID" value="WVZ23048.1"/>
    <property type="molecule type" value="Genomic_DNA"/>
</dbReference>
<organism evidence="2 3">
    <name type="scientific">Vigna mungo</name>
    <name type="common">Black gram</name>
    <name type="synonym">Phaseolus mungo</name>
    <dbReference type="NCBI Taxonomy" id="3915"/>
    <lineage>
        <taxon>Eukaryota</taxon>
        <taxon>Viridiplantae</taxon>
        <taxon>Streptophyta</taxon>
        <taxon>Embryophyta</taxon>
        <taxon>Tracheophyta</taxon>
        <taxon>Spermatophyta</taxon>
        <taxon>Magnoliopsida</taxon>
        <taxon>eudicotyledons</taxon>
        <taxon>Gunneridae</taxon>
        <taxon>Pentapetalae</taxon>
        <taxon>rosids</taxon>
        <taxon>fabids</taxon>
        <taxon>Fabales</taxon>
        <taxon>Fabaceae</taxon>
        <taxon>Papilionoideae</taxon>
        <taxon>50 kb inversion clade</taxon>
        <taxon>NPAAA clade</taxon>
        <taxon>indigoferoid/millettioid clade</taxon>
        <taxon>Phaseoleae</taxon>
        <taxon>Vigna</taxon>
    </lineage>
</organism>
<sequence>MKDRKLTDGGGVEGGATVDDVSAGGDDGGGSSITQEHDVGLLLWNFYIFSVNSSLYPYNKSFTTLQRSSVHRFRHRLKVSTAVRSHHHIGLHCRCLKQSPVGSRNPFRPDNTIITSGIALLGQELSVLANVVVWELRALFEVGNVGVGHVLGHGQCVAAHVFHVHLAFFQSLPDALIGVLVREAVEARDLVGDGGAD</sequence>
<dbReference type="Proteomes" id="UP001374535">
    <property type="component" value="Chromosome 1"/>
</dbReference>
<evidence type="ECO:0000256" key="1">
    <source>
        <dbReference type="SAM" id="MobiDB-lite"/>
    </source>
</evidence>
<feature type="compositionally biased region" description="Low complexity" evidence="1">
    <location>
        <begin position="15"/>
        <end position="24"/>
    </location>
</feature>
<accession>A0AAQ3PAN8</accession>
<keyword evidence="3" id="KW-1185">Reference proteome</keyword>
<protein>
    <submittedName>
        <fullName evidence="2">Uncharacterized protein</fullName>
    </submittedName>
</protein>
<reference evidence="2 3" key="1">
    <citation type="journal article" date="2023" name="Life. Sci Alliance">
        <title>Evolutionary insights into 3D genome organization and epigenetic landscape of Vigna mungo.</title>
        <authorList>
            <person name="Junaid A."/>
            <person name="Singh B."/>
            <person name="Bhatia S."/>
        </authorList>
    </citation>
    <scope>NUCLEOTIDE SEQUENCE [LARGE SCALE GENOMIC DNA]</scope>
    <source>
        <strain evidence="2">Urdbean</strain>
    </source>
</reference>
<evidence type="ECO:0000313" key="2">
    <source>
        <dbReference type="EMBL" id="WVZ23048.1"/>
    </source>
</evidence>